<dbReference type="Proteomes" id="UP000647587">
    <property type="component" value="Unassembled WGS sequence"/>
</dbReference>
<reference evidence="2" key="1">
    <citation type="journal article" date="2019" name="Int. J. Syst. Evol. Microbiol.">
        <title>The Global Catalogue of Microorganisms (GCM) 10K type strain sequencing project: providing services to taxonomists for standard genome sequencing and annotation.</title>
        <authorList>
            <consortium name="The Broad Institute Genomics Platform"/>
            <consortium name="The Broad Institute Genome Sequencing Center for Infectious Disease"/>
            <person name="Wu L."/>
            <person name="Ma J."/>
        </authorList>
    </citation>
    <scope>NUCLEOTIDE SEQUENCE [LARGE SCALE GENOMIC DNA]</scope>
    <source>
        <strain evidence="2">JCM 30331</strain>
    </source>
</reference>
<comment type="caution">
    <text evidence="1">The sequence shown here is derived from an EMBL/GenBank/DDBJ whole genome shotgun (WGS) entry which is preliminary data.</text>
</comment>
<organism evidence="1 2">
    <name type="scientific">Deinococcus malanensis</name>
    <dbReference type="NCBI Taxonomy" id="1706855"/>
    <lineage>
        <taxon>Bacteria</taxon>
        <taxon>Thermotogati</taxon>
        <taxon>Deinococcota</taxon>
        <taxon>Deinococci</taxon>
        <taxon>Deinococcales</taxon>
        <taxon>Deinococcaceae</taxon>
        <taxon>Deinococcus</taxon>
    </lineage>
</organism>
<name>A0ABQ2F5F5_9DEIO</name>
<protein>
    <submittedName>
        <fullName evidence="1">Uncharacterized protein</fullName>
    </submittedName>
</protein>
<sequence>MVVEVPSPGVSSDQREEHAHLSLQSRLNFNVNYYARNDRGWDVEYTFKMTQAGPKLLTTGQHDKWTTTMKGKVLFTEEDSRSTATITMF</sequence>
<accession>A0ABQ2F5F5</accession>
<proteinExistence type="predicted"/>
<keyword evidence="2" id="KW-1185">Reference proteome</keyword>
<evidence type="ECO:0000313" key="1">
    <source>
        <dbReference type="EMBL" id="GGK42869.1"/>
    </source>
</evidence>
<evidence type="ECO:0000313" key="2">
    <source>
        <dbReference type="Proteomes" id="UP000647587"/>
    </source>
</evidence>
<gene>
    <name evidence="1" type="ORF">GCM10008955_40830</name>
</gene>
<dbReference type="EMBL" id="BMPP01000035">
    <property type="protein sequence ID" value="GGK42869.1"/>
    <property type="molecule type" value="Genomic_DNA"/>
</dbReference>